<comment type="caution">
    <text evidence="2">The sequence shown here is derived from an EMBL/GenBank/DDBJ whole genome shotgun (WGS) entry which is preliminary data.</text>
</comment>
<evidence type="ECO:0000313" key="3">
    <source>
        <dbReference type="Proteomes" id="UP000291831"/>
    </source>
</evidence>
<dbReference type="InterPro" id="IPR047654">
    <property type="entry name" value="IS1634_transpos"/>
</dbReference>
<organism evidence="2 3">
    <name type="scientific">Candidatus Argoarchaeum ethanivorans</name>
    <dbReference type="NCBI Taxonomy" id="2608793"/>
    <lineage>
        <taxon>Archaea</taxon>
        <taxon>Methanobacteriati</taxon>
        <taxon>Methanobacteriota</taxon>
        <taxon>Stenosarchaea group</taxon>
        <taxon>Methanomicrobia</taxon>
        <taxon>Methanosarcinales</taxon>
        <taxon>Methanosarcinales incertae sedis</taxon>
        <taxon>GOM Arc I cluster</taxon>
        <taxon>Candidatus Argoarchaeum</taxon>
    </lineage>
</organism>
<dbReference type="NCBIfam" id="NF033559">
    <property type="entry name" value="transpos_IS1634"/>
    <property type="match status" value="1"/>
</dbReference>
<dbReference type="GO" id="GO:0004803">
    <property type="term" value="F:transposase activity"/>
    <property type="evidence" value="ECO:0007669"/>
    <property type="project" value="InterPro"/>
</dbReference>
<dbReference type="InterPro" id="IPR002559">
    <property type="entry name" value="Transposase_11"/>
</dbReference>
<dbReference type="EMBL" id="RPGO01000042">
    <property type="protein sequence ID" value="RZB28577.1"/>
    <property type="molecule type" value="Genomic_DNA"/>
</dbReference>
<gene>
    <name evidence="2" type="ORF">AEth_01995</name>
</gene>
<dbReference type="SUPFAM" id="SSF53098">
    <property type="entry name" value="Ribonuclease H-like"/>
    <property type="match status" value="1"/>
</dbReference>
<accession>A0A8B3RXU6</accession>
<protein>
    <recommendedName>
        <fullName evidence="1">Transposase IS4-like domain-containing protein</fullName>
    </recommendedName>
</protein>
<dbReference type="PANTHER" id="PTHR34614">
    <property type="match status" value="1"/>
</dbReference>
<evidence type="ECO:0000259" key="1">
    <source>
        <dbReference type="Pfam" id="PF01609"/>
    </source>
</evidence>
<dbReference type="Proteomes" id="UP000291831">
    <property type="component" value="Unassembled WGS sequence"/>
</dbReference>
<dbReference type="GO" id="GO:0006313">
    <property type="term" value="P:DNA transposition"/>
    <property type="evidence" value="ECO:0007669"/>
    <property type="project" value="InterPro"/>
</dbReference>
<sequence length="511" mass="58137">MTIISKFHSILFSIGYEFPSPVSSLEVEDVYSYGRELALHKVCEEIDLVNTINHFSTKGGGPELGKIVEAMAINRNCDPCSYFRLSDWYKQSALSFFLKLPPSDLTYSVALNALDYLQPVKTIKMQTSLYENIRKAYGYECERLDIDLTSTYFEGDECVLAKFGYSRDHRPDKLQIVVIFVVDQKGVLVTHRVWPGNQSDAKSLEPVDRSLKSEFGLDAPRVVDRGMATWANLDQMDENKERYLVALRAGVKATGLLDEIGTPRSDWASVGDDQVAASAIRGRRKYVVVWNASVAETNRKEREVRVGKVEKELEKIQVSIKKGKISSEKERDEQIGFVIRKRRVTRYLETIGEEGSLNFVIRRKKGFEDVKTYDGYQAFVTTEFDLSEREVVGSYKIRDRIEKAIRALKSALGLHPQNVRTEEHVLGNIFVCATAFQLRSVLDMKLKDRRVDMSVENAMRELERLKAVYIVVGKDDEIEVHKKLSGLDSETRTLVEMFSMADGDKLPDDGM</sequence>
<dbReference type="Pfam" id="PF01609">
    <property type="entry name" value="DDE_Tnp_1"/>
    <property type="match status" value="1"/>
</dbReference>
<name>A0A8B3RXU6_9EURY</name>
<dbReference type="AlphaFoldDB" id="A0A8B3RXU6"/>
<proteinExistence type="predicted"/>
<reference evidence="3" key="1">
    <citation type="submission" date="2019-01" db="EMBL/GenBank/DDBJ databases">
        <title>Anaerobic oxidation of ethane by archaea from a marine hydrocarbon seep.</title>
        <authorList>
            <person name="Musat F."/>
        </authorList>
    </citation>
    <scope>NUCLEOTIDE SEQUENCE [LARGE SCALE GENOMIC DNA]</scope>
</reference>
<dbReference type="PANTHER" id="PTHR34614:SF2">
    <property type="entry name" value="TRANSPOSASE IS4-LIKE DOMAIN-CONTAINING PROTEIN"/>
    <property type="match status" value="1"/>
</dbReference>
<evidence type="ECO:0000313" key="2">
    <source>
        <dbReference type="EMBL" id="RZB28577.1"/>
    </source>
</evidence>
<feature type="domain" description="Transposase IS4-like" evidence="1">
    <location>
        <begin position="164"/>
        <end position="435"/>
    </location>
</feature>
<dbReference type="GO" id="GO:0003677">
    <property type="term" value="F:DNA binding"/>
    <property type="evidence" value="ECO:0007669"/>
    <property type="project" value="InterPro"/>
</dbReference>
<dbReference type="InterPro" id="IPR012337">
    <property type="entry name" value="RNaseH-like_sf"/>
</dbReference>